<reference evidence="2" key="1">
    <citation type="submission" date="2022-11" db="UniProtKB">
        <authorList>
            <consortium name="WormBaseParasite"/>
        </authorList>
    </citation>
    <scope>IDENTIFICATION</scope>
</reference>
<dbReference type="WBParaSite" id="JU765_v2.g10515.t1">
    <property type="protein sequence ID" value="JU765_v2.g10515.t1"/>
    <property type="gene ID" value="JU765_v2.g10515"/>
</dbReference>
<evidence type="ECO:0000313" key="1">
    <source>
        <dbReference type="Proteomes" id="UP000887576"/>
    </source>
</evidence>
<protein>
    <submittedName>
        <fullName evidence="2">IgGFc-binding protein N-terminal domain-containing protein</fullName>
    </submittedName>
</protein>
<organism evidence="1 2">
    <name type="scientific">Panagrolaimus sp. JU765</name>
    <dbReference type="NCBI Taxonomy" id="591449"/>
    <lineage>
        <taxon>Eukaryota</taxon>
        <taxon>Metazoa</taxon>
        <taxon>Ecdysozoa</taxon>
        <taxon>Nematoda</taxon>
        <taxon>Chromadorea</taxon>
        <taxon>Rhabditida</taxon>
        <taxon>Tylenchina</taxon>
        <taxon>Panagrolaimomorpha</taxon>
        <taxon>Panagrolaimoidea</taxon>
        <taxon>Panagrolaimidae</taxon>
        <taxon>Panagrolaimus</taxon>
    </lineage>
</organism>
<name>A0AC34PW47_9BILA</name>
<dbReference type="Proteomes" id="UP000887576">
    <property type="component" value="Unplaced"/>
</dbReference>
<sequence length="433" mass="48045">MTQKFLVFCLFYNIFEIFGQTIPDTGTTVSLPPNHGPKPDTAGTLFRYAFTTNAQKTYPDLELHFIGQDSVGPINVTITYDSLVTKETVVLQATGNSGKIKLAANEIVWHYLNNGLYRQPNTVLFITATAPVRLYALNQDPDTKQMDITTVLPISMAGTNYIVTLPLSYPSKIYDTIQFQVLYFIPATLDDYLNNTITVQMINGDRKEKPVSRTYNGLNYLYYFDCDQYGYDLHAADNINAVNFYVAPPVWTNCPTEPDNIYSQFIYSQLRGDRIGYSNAIAFQSPLTVISDASTAFRSDSALLQITRLGGVDLEGHNSGAFLTHVPGIGSFVQGVQYFPIFSQDAHLEVVTTGTTVTVNGIPCEHRSVLPNPLGQWFYFLCNITGGPDVLHYVNSTTPFMATVIGHDDSGLPIAYGFEVAYNSPRIGAPYTY</sequence>
<proteinExistence type="predicted"/>
<accession>A0AC34PW47</accession>
<evidence type="ECO:0000313" key="2">
    <source>
        <dbReference type="WBParaSite" id="JU765_v2.g10515.t1"/>
    </source>
</evidence>